<reference evidence="2 3" key="1">
    <citation type="submission" date="2020-12" db="EMBL/GenBank/DDBJ databases">
        <title>Geomonas sp. Red259, isolated from paddy soil.</title>
        <authorList>
            <person name="Xu Z."/>
            <person name="Zhang Z."/>
            <person name="Masuda Y."/>
            <person name="Itoh H."/>
            <person name="Senoo K."/>
        </authorList>
    </citation>
    <scope>NUCLEOTIDE SEQUENCE [LARGE SCALE GENOMIC DNA]</scope>
    <source>
        <strain evidence="2 3">Red259</strain>
    </source>
</reference>
<proteinExistence type="predicted"/>
<feature type="domain" description="BioF2-like acetyltransferase" evidence="1">
    <location>
        <begin position="189"/>
        <end position="334"/>
    </location>
</feature>
<gene>
    <name evidence="2" type="ORF">JFN90_14835</name>
</gene>
<dbReference type="Gene3D" id="3.40.630.30">
    <property type="match status" value="1"/>
</dbReference>
<organism evidence="2 3">
    <name type="scientific">Geomonas propionica</name>
    <dbReference type="NCBI Taxonomy" id="2798582"/>
    <lineage>
        <taxon>Bacteria</taxon>
        <taxon>Pseudomonadati</taxon>
        <taxon>Thermodesulfobacteriota</taxon>
        <taxon>Desulfuromonadia</taxon>
        <taxon>Geobacterales</taxon>
        <taxon>Geobacteraceae</taxon>
        <taxon>Geomonas</taxon>
    </lineage>
</organism>
<name>A0ABS0YU01_9BACT</name>
<sequence length="385" mass="43338">MANTPLTVELSDQWEATVYRQWSFSAELVTRWNGLASAYGDAGVFLTHGAFTCWWDSFGGAAEPLVTVIRHAGEVRGIFPCQLAPGKSSRRELGIRSLTNSESHCFDFLVEEQGRRETLSRFLSTAQRLFPGKGITIDKMPEGGPNTQLFLEVLAARRGCFYDSFTPCAPWLQVPSCASELSGRLSGRLQKTLRQSRKRAQREGHLSLQVVTGSDCLDAVLSEVFDAEYRSWKGRAGTAVKCREDADSFYRALARQAMQEQALLLFLLRLDDRVTAACFCLARGKTLFVLKTGYDEGYRHLTPGILLLEEVLSYCRDQGGFALCDLRGVCEPWKMEWTDKTGSSGVIRVFPASVAGTLEYLTSYGWKLYLKRFRVVRYCLERFRQ</sequence>
<protein>
    <submittedName>
        <fullName evidence="2">GNAT family N-acetyltransferase</fullName>
    </submittedName>
</protein>
<evidence type="ECO:0000313" key="3">
    <source>
        <dbReference type="Proteomes" id="UP000641025"/>
    </source>
</evidence>
<comment type="caution">
    <text evidence="2">The sequence shown here is derived from an EMBL/GenBank/DDBJ whole genome shotgun (WGS) entry which is preliminary data.</text>
</comment>
<dbReference type="Proteomes" id="UP000641025">
    <property type="component" value="Unassembled WGS sequence"/>
</dbReference>
<accession>A0ABS0YU01</accession>
<dbReference type="EMBL" id="JAEMHK010000011">
    <property type="protein sequence ID" value="MBJ6801408.1"/>
    <property type="molecule type" value="Genomic_DNA"/>
</dbReference>
<dbReference type="Pfam" id="PF13480">
    <property type="entry name" value="Acetyltransf_6"/>
    <property type="match status" value="1"/>
</dbReference>
<dbReference type="RefSeq" id="WP_199395904.1">
    <property type="nucleotide sequence ID" value="NZ_JAEMHK010000011.1"/>
</dbReference>
<dbReference type="SUPFAM" id="SSF55729">
    <property type="entry name" value="Acyl-CoA N-acyltransferases (Nat)"/>
    <property type="match status" value="1"/>
</dbReference>
<evidence type="ECO:0000259" key="1">
    <source>
        <dbReference type="Pfam" id="PF13480"/>
    </source>
</evidence>
<keyword evidence="3" id="KW-1185">Reference proteome</keyword>
<dbReference type="InterPro" id="IPR038740">
    <property type="entry name" value="BioF2-like_GNAT_dom"/>
</dbReference>
<evidence type="ECO:0000313" key="2">
    <source>
        <dbReference type="EMBL" id="MBJ6801408.1"/>
    </source>
</evidence>
<dbReference type="InterPro" id="IPR016181">
    <property type="entry name" value="Acyl_CoA_acyltransferase"/>
</dbReference>